<accession>A0AAD6UVE6</accession>
<evidence type="ECO:0000256" key="1">
    <source>
        <dbReference type="ARBA" id="ARBA00023002"/>
    </source>
</evidence>
<organism evidence="2 3">
    <name type="scientific">Mycena pura</name>
    <dbReference type="NCBI Taxonomy" id="153505"/>
    <lineage>
        <taxon>Eukaryota</taxon>
        <taxon>Fungi</taxon>
        <taxon>Dikarya</taxon>
        <taxon>Basidiomycota</taxon>
        <taxon>Agaricomycotina</taxon>
        <taxon>Agaricomycetes</taxon>
        <taxon>Agaricomycetidae</taxon>
        <taxon>Agaricales</taxon>
        <taxon>Marasmiineae</taxon>
        <taxon>Mycenaceae</taxon>
        <taxon>Mycena</taxon>
    </lineage>
</organism>
<comment type="caution">
    <text evidence="2">The sequence shown here is derived from an EMBL/GenBank/DDBJ whole genome shotgun (WGS) entry which is preliminary data.</text>
</comment>
<dbReference type="PANTHER" id="PTHR35870:SF1">
    <property type="entry name" value="PROTEIN, PUTATIVE (AFU_ORTHOLOGUE AFUA_5G03330)-RELATED"/>
    <property type="match status" value="1"/>
</dbReference>
<dbReference type="EMBL" id="JARJCW010000136">
    <property type="protein sequence ID" value="KAJ7191212.1"/>
    <property type="molecule type" value="Genomic_DNA"/>
</dbReference>
<dbReference type="AlphaFoldDB" id="A0AAD6UVE6"/>
<evidence type="ECO:0000313" key="3">
    <source>
        <dbReference type="Proteomes" id="UP001219525"/>
    </source>
</evidence>
<evidence type="ECO:0008006" key="4">
    <source>
        <dbReference type="Google" id="ProtNLM"/>
    </source>
</evidence>
<protein>
    <recommendedName>
        <fullName evidence="4">HypA-like protein</fullName>
    </recommendedName>
</protein>
<keyword evidence="1" id="KW-0560">Oxidoreductase</keyword>
<keyword evidence="3" id="KW-1185">Reference proteome</keyword>
<dbReference type="PANTHER" id="PTHR35870">
    <property type="entry name" value="PROTEIN, PUTATIVE (AFU_ORTHOLOGUE AFUA_5G03330)-RELATED"/>
    <property type="match status" value="1"/>
</dbReference>
<dbReference type="GO" id="GO:0016491">
    <property type="term" value="F:oxidoreductase activity"/>
    <property type="evidence" value="ECO:0007669"/>
    <property type="project" value="UniProtKB-KW"/>
</dbReference>
<evidence type="ECO:0000313" key="2">
    <source>
        <dbReference type="EMBL" id="KAJ7191212.1"/>
    </source>
</evidence>
<name>A0AAD6UVE6_9AGAR</name>
<dbReference type="Proteomes" id="UP001219525">
    <property type="component" value="Unassembled WGS sequence"/>
</dbReference>
<sequence length="476" mass="51743">MDSLPVKPLKPGLVNLPGATPASAALVAELIHKDFVAHHCFFNDKHFHNHLSHHVLSLHDLGAPPERIQTAFDEEAAMQRPLHHGKRGADAKADGITQANWTSHMGETNAHMYADYLAFFSSEIAKHGVPRVLERYVFSPEANGNGAIMLARFFGGLLHPFIQAGFGIEFGQDFMVAEGLAAAALTTPEGASVMDLPSGVPEIRSGAPSSTLLALLHELYSSTRLQPMPYEETEISLARVQKWIASDPGRGAAIRDIYAKWTFDLRDDADISGKVDECMWQAALLLGAIGKAGRKPRMDFLLMHFLTGSLFLRTIVETLAQPLHKAQLLQAYAHSAALFVLLRGRPHIDCALAMSYPVHPMPPTKDLVRAASLGGSAWLPLLNNAAVHPEAHVIKSMRTLFYCAQRYGSTPAGAVIGAVDSAGKETHKGALGLDGTVFVRIAGVLTDALGWVAHGEKAHFWDFRGGWEEAWSKQDE</sequence>
<dbReference type="Pfam" id="PF14027">
    <property type="entry name" value="Questin_oxidase"/>
    <property type="match status" value="1"/>
</dbReference>
<gene>
    <name evidence="2" type="ORF">GGX14DRAFT_481763</name>
</gene>
<dbReference type="InterPro" id="IPR025337">
    <property type="entry name" value="Questin_oxidase-like"/>
</dbReference>
<reference evidence="2" key="1">
    <citation type="submission" date="2023-03" db="EMBL/GenBank/DDBJ databases">
        <title>Massive genome expansion in bonnet fungi (Mycena s.s.) driven by repeated elements and novel gene families across ecological guilds.</title>
        <authorList>
            <consortium name="Lawrence Berkeley National Laboratory"/>
            <person name="Harder C.B."/>
            <person name="Miyauchi S."/>
            <person name="Viragh M."/>
            <person name="Kuo A."/>
            <person name="Thoen E."/>
            <person name="Andreopoulos B."/>
            <person name="Lu D."/>
            <person name="Skrede I."/>
            <person name="Drula E."/>
            <person name="Henrissat B."/>
            <person name="Morin E."/>
            <person name="Kohler A."/>
            <person name="Barry K."/>
            <person name="LaButti K."/>
            <person name="Morin E."/>
            <person name="Salamov A."/>
            <person name="Lipzen A."/>
            <person name="Mereny Z."/>
            <person name="Hegedus B."/>
            <person name="Baldrian P."/>
            <person name="Stursova M."/>
            <person name="Weitz H."/>
            <person name="Taylor A."/>
            <person name="Grigoriev I.V."/>
            <person name="Nagy L.G."/>
            <person name="Martin F."/>
            <person name="Kauserud H."/>
        </authorList>
    </citation>
    <scope>NUCLEOTIDE SEQUENCE</scope>
    <source>
        <strain evidence="2">9144</strain>
    </source>
</reference>
<proteinExistence type="predicted"/>